<name>A0AAV1HY13_9CHLO</name>
<dbReference type="InterPro" id="IPR009003">
    <property type="entry name" value="Peptidase_S1_PA"/>
</dbReference>
<dbReference type="Gene3D" id="2.30.42.10">
    <property type="match status" value="1"/>
</dbReference>
<comment type="similarity">
    <text evidence="1">Belongs to the peptidase S1C family.</text>
</comment>
<keyword evidence="5" id="KW-1185">Reference proteome</keyword>
<accession>A0AAV1HY13</accession>
<protein>
    <recommendedName>
        <fullName evidence="3">PDZ-like domain-containing protein</fullName>
    </recommendedName>
</protein>
<sequence length="1113" mass="118611">MQFSGASGDFKRALDIVVPATLVIKATATRSFDGEASSSYYATGFVVDAKRGLVLTNRHVVTPGPVTAEAIFLNREELPIRPLYYDPIHDFGFFRFDPKKVQFMPVREVKLRPEAAAVGLEVRVVGNDSGEKISILAGTLARLDRDAPHYTKKGYNDFNTFYLQAASGTKGGSSGSPVINCRGEVVALNAGGKSKAASAFYLPLERIVRALSLLQACHDVEEASGAWRAPAIPRGDLQATFVFKGFDEVQRLGLTHATEAAVRAASREAAQPGGEGTTGMLVVDSVVPGGPADGLLEPGDVLVRLQGEVVVHFLPMEGLLDNRVGQHVNVEVERGGQLLSRSIQVQDLHAVSPRSFLEVAGGVLHGLSYQQARNNTARVGQVYVAEPGYMLSREAVPKGAIVTQLAGAPTPDLAAFARQLARLRHGERVPLMYFLFGERHRVKTAVLHIDHRWYGTAQCWTRDDAHGTWDCTGILSEPEEASAIGSEPGCQEATMAEAQADADTDDDEDGLDGRVDGRAEAAALGGRESQGERVQRSLVTLDNALPAIALPDGVHCRSFTGNGVIVHQSSTLGLVVTDRNTVAVPVGDVVLSFGCSPAEVDAKIRFLHPMHNFAILSYNPADLSTEARAKIVPAVMDTSPMHDGEQVALIGLNRATRAMARTSAVINACSPLAIAPIEVPRYRAVNEEVVKLDLDFGDAFSGVLVDREDRLRALWASYSEQVDNEDRETCAGLQAAVFAPWVERIVAEAAAATAAGQPGWQPPSVSLLDAELEPVLLSKAAQLGLPAQWVARLARLDNQRRQVLRVRSCLAGSHARSVLQDGDFLLTVAGRPVSHFQAVEAALACSTSGQVAASLGAPAARSGLPGVASSGDLGEAASEGTLFRSGASQGSEGAGRKRPGSPPAPDSSCSDGFKRARTASSALLDLLPLASDASTLDPRVPEPDLSGVAAGGADASAEVQLKICRAGRVQKVSVRLAQDCGLGTQRLVHWCGAQFQAPHRAVKEGGALPEGCGVFVSRWHHGSPAHRYALYALQFVQEVNGVPTPDLEAFVEAISSLENEAFVRIKLASCDTLKSKVLTLKQDLKYWPTWELVLNTATSAWTRRNITVVQSKL</sequence>
<evidence type="ECO:0000256" key="1">
    <source>
        <dbReference type="ARBA" id="ARBA00010541"/>
    </source>
</evidence>
<dbReference type="PANTHER" id="PTHR46366:SF1">
    <property type="entry name" value="PDZ DOMAIN-CONTAINING PROTEIN C1685.05"/>
    <property type="match status" value="1"/>
</dbReference>
<dbReference type="SUPFAM" id="SSF50494">
    <property type="entry name" value="Trypsin-like serine proteases"/>
    <property type="match status" value="2"/>
</dbReference>
<dbReference type="GO" id="GO:0004252">
    <property type="term" value="F:serine-type endopeptidase activity"/>
    <property type="evidence" value="ECO:0007669"/>
    <property type="project" value="InterPro"/>
</dbReference>
<reference evidence="4 5" key="1">
    <citation type="submission" date="2023-10" db="EMBL/GenBank/DDBJ databases">
        <authorList>
            <person name="Maclean D."/>
            <person name="Macfadyen A."/>
        </authorList>
    </citation>
    <scope>NUCLEOTIDE SEQUENCE [LARGE SCALE GENOMIC DNA]</scope>
</reference>
<feature type="domain" description="PDZ-like" evidence="3">
    <location>
        <begin position="984"/>
        <end position="1058"/>
    </location>
</feature>
<dbReference type="EMBL" id="CAUYUE010000004">
    <property type="protein sequence ID" value="CAK0761299.1"/>
    <property type="molecule type" value="Genomic_DNA"/>
</dbReference>
<evidence type="ECO:0000256" key="2">
    <source>
        <dbReference type="SAM" id="MobiDB-lite"/>
    </source>
</evidence>
<feature type="region of interest" description="Disordered" evidence="2">
    <location>
        <begin position="884"/>
        <end position="913"/>
    </location>
</feature>
<dbReference type="PRINTS" id="PR00834">
    <property type="entry name" value="PROTEASES2C"/>
</dbReference>
<dbReference type="Pfam" id="PF13365">
    <property type="entry name" value="Trypsin_2"/>
    <property type="match status" value="1"/>
</dbReference>
<dbReference type="InterPro" id="IPR025926">
    <property type="entry name" value="PDZ-like_dom"/>
</dbReference>
<dbReference type="CDD" id="cd06786">
    <property type="entry name" value="cpPDZ1_ScNma111-like"/>
    <property type="match status" value="1"/>
</dbReference>
<dbReference type="SUPFAM" id="SSF50156">
    <property type="entry name" value="PDZ domain-like"/>
    <property type="match status" value="2"/>
</dbReference>
<dbReference type="InterPro" id="IPR001940">
    <property type="entry name" value="Peptidase_S1C"/>
</dbReference>
<dbReference type="InterPro" id="IPR036034">
    <property type="entry name" value="PDZ_sf"/>
</dbReference>
<gene>
    <name evidence="4" type="ORF">CVIRNUC_002846</name>
</gene>
<proteinExistence type="inferred from homology"/>
<dbReference type="GO" id="GO:0006508">
    <property type="term" value="P:proteolysis"/>
    <property type="evidence" value="ECO:0007669"/>
    <property type="project" value="InterPro"/>
</dbReference>
<evidence type="ECO:0000313" key="5">
    <source>
        <dbReference type="Proteomes" id="UP001314263"/>
    </source>
</evidence>
<organism evidence="4 5">
    <name type="scientific">Coccomyxa viridis</name>
    <dbReference type="NCBI Taxonomy" id="1274662"/>
    <lineage>
        <taxon>Eukaryota</taxon>
        <taxon>Viridiplantae</taxon>
        <taxon>Chlorophyta</taxon>
        <taxon>core chlorophytes</taxon>
        <taxon>Trebouxiophyceae</taxon>
        <taxon>Trebouxiophyceae incertae sedis</taxon>
        <taxon>Coccomyxaceae</taxon>
        <taxon>Coccomyxa</taxon>
    </lineage>
</organism>
<evidence type="ECO:0000313" key="4">
    <source>
        <dbReference type="EMBL" id="CAK0761299.1"/>
    </source>
</evidence>
<evidence type="ECO:0000259" key="3">
    <source>
        <dbReference type="Pfam" id="PF12812"/>
    </source>
</evidence>
<feature type="domain" description="PDZ-like" evidence="3">
    <location>
        <begin position="350"/>
        <end position="424"/>
    </location>
</feature>
<comment type="caution">
    <text evidence="4">The sequence shown here is derived from an EMBL/GenBank/DDBJ whole genome shotgun (WGS) entry which is preliminary data.</text>
</comment>
<dbReference type="PANTHER" id="PTHR46366">
    <property type="entry name" value="PRO-APOPTOTIC SERINE PROTEASE NMA111"/>
    <property type="match status" value="1"/>
</dbReference>
<dbReference type="Proteomes" id="UP001314263">
    <property type="component" value="Unassembled WGS sequence"/>
</dbReference>
<dbReference type="AlphaFoldDB" id="A0AAV1HY13"/>
<dbReference type="Pfam" id="PF12812">
    <property type="entry name" value="PDZ_1"/>
    <property type="match status" value="2"/>
</dbReference>
<dbReference type="Gene3D" id="2.40.10.120">
    <property type="match status" value="1"/>
</dbReference>